<evidence type="ECO:0000313" key="1">
    <source>
        <dbReference type="EMBL" id="GIY11666.1"/>
    </source>
</evidence>
<protein>
    <submittedName>
        <fullName evidence="1">Uncharacterized protein</fullName>
    </submittedName>
</protein>
<dbReference type="EMBL" id="BPLR01006678">
    <property type="protein sequence ID" value="GIY11666.1"/>
    <property type="molecule type" value="Genomic_DNA"/>
</dbReference>
<comment type="caution">
    <text evidence="1">The sequence shown here is derived from an EMBL/GenBank/DDBJ whole genome shotgun (WGS) entry which is preliminary data.</text>
</comment>
<organism evidence="1 2">
    <name type="scientific">Caerostris extrusa</name>
    <name type="common">Bark spider</name>
    <name type="synonym">Caerostris bankana</name>
    <dbReference type="NCBI Taxonomy" id="172846"/>
    <lineage>
        <taxon>Eukaryota</taxon>
        <taxon>Metazoa</taxon>
        <taxon>Ecdysozoa</taxon>
        <taxon>Arthropoda</taxon>
        <taxon>Chelicerata</taxon>
        <taxon>Arachnida</taxon>
        <taxon>Araneae</taxon>
        <taxon>Araneomorphae</taxon>
        <taxon>Entelegynae</taxon>
        <taxon>Araneoidea</taxon>
        <taxon>Araneidae</taxon>
        <taxon>Caerostris</taxon>
    </lineage>
</organism>
<reference evidence="1 2" key="1">
    <citation type="submission" date="2021-06" db="EMBL/GenBank/DDBJ databases">
        <title>Caerostris extrusa draft genome.</title>
        <authorList>
            <person name="Kono N."/>
            <person name="Arakawa K."/>
        </authorList>
    </citation>
    <scope>NUCLEOTIDE SEQUENCE [LARGE SCALE GENOMIC DNA]</scope>
</reference>
<keyword evidence="2" id="KW-1185">Reference proteome</keyword>
<dbReference type="Proteomes" id="UP001054945">
    <property type="component" value="Unassembled WGS sequence"/>
</dbReference>
<evidence type="ECO:0000313" key="2">
    <source>
        <dbReference type="Proteomes" id="UP001054945"/>
    </source>
</evidence>
<proteinExistence type="predicted"/>
<sequence length="94" mass="10607">MRESKYVGINVFETHKQYLNLKSSTAHTKKTLQITVIELFAVNLNLLCWDENEIGVAWSKSVRVTELKVPSTAIFGESVTPSAAMTWAVRNFMS</sequence>
<gene>
    <name evidence="1" type="ORF">CEXT_752161</name>
</gene>
<name>A0AAV4QU97_CAEEX</name>
<accession>A0AAV4QU97</accession>
<dbReference type="AlphaFoldDB" id="A0AAV4QU97"/>